<comment type="function">
    <text evidence="12 13">Mannosyltransferase involved in glycosylphosphatidylinositol-anchor biosynthesis. Transfers the first alpha-1,4-mannose to GlcN-acyl-PI during GPI precursor assembly. Required for cell wall integrity.</text>
</comment>
<evidence type="ECO:0000256" key="11">
    <source>
        <dbReference type="ARBA" id="ARBA00023136"/>
    </source>
</evidence>
<evidence type="ECO:0000256" key="10">
    <source>
        <dbReference type="ARBA" id="ARBA00022989"/>
    </source>
</evidence>
<dbReference type="Pfam" id="PF05007">
    <property type="entry name" value="Mannosyl_trans"/>
    <property type="match status" value="2"/>
</dbReference>
<keyword evidence="9 13" id="KW-0256">Endoplasmic reticulum</keyword>
<dbReference type="InterPro" id="IPR007704">
    <property type="entry name" value="PIG-M"/>
</dbReference>
<protein>
    <recommendedName>
        <fullName evidence="4 13">GPI mannosyltransferase 1</fullName>
        <ecNumber evidence="13">2.4.1.-</ecNumber>
    </recommendedName>
    <alternativeName>
        <fullName evidence="13">GPI mannosyltransferase I</fullName>
    </alternativeName>
</protein>
<sequence length="498" mass="57503">MRIYHSSLIGLIIRLIIIIYSVQLESGSGSGSGSDSSIRYTDLDYQVFSDAAKSMISNKNFNRAITKDQKNLFYNHHLNLNLGSPYDRSTYRYTPILAILMIPNHLFHQTWGKLLFCVSDIIIGVLVYKLLLIERSDHQTTTAVVVGTKTDSTKTHQDRLRELSIVRLVILTWTFNPFVINISTRGSSESILGVLLLLLLYLTKIKSLDLAAILLGVSVHFKLYPIIYSTSIWSSLSHRSDDGSVKILRGLLTFERRKIRFGLIALSTLSILNLIMYSIWGYRFIESSYLYHFTRLDHRHNFSAYFYPIYLSLTSSSSSSSSSSSQNLQANLQPILKASYHHEIFFYYYYYYLSKFLSILKPLTISFLPQSILSLGLGLYFGHRDLSFAMFIQTYAFVSLNRVITSQYFMWYLWFIPLIVKKIRLSRVETILIISSWITSQALWLFKAYQLEILGKPVFRSLWFCSIIFLLTNAWIMGTLINGFLRPSNLILQKQKTK</sequence>
<evidence type="ECO:0000256" key="2">
    <source>
        <dbReference type="ARBA" id="ARBA00004687"/>
    </source>
</evidence>
<dbReference type="GO" id="GO:0006506">
    <property type="term" value="P:GPI anchor biosynthetic process"/>
    <property type="evidence" value="ECO:0007669"/>
    <property type="project" value="UniProtKB-KW"/>
</dbReference>
<evidence type="ECO:0000256" key="12">
    <source>
        <dbReference type="ARBA" id="ARBA00025399"/>
    </source>
</evidence>
<keyword evidence="6 13" id="KW-0328">Glycosyltransferase</keyword>
<name>A0AAV0BRJ5_PHAPC</name>
<keyword evidence="7 13" id="KW-0808">Transferase</keyword>
<comment type="subcellular location">
    <subcellularLocation>
        <location evidence="1 13">Endoplasmic reticulum membrane</location>
        <topology evidence="1 13">Multi-pass membrane protein</topology>
    </subcellularLocation>
</comment>
<keyword evidence="5 13" id="KW-0337">GPI-anchor biosynthesis</keyword>
<accession>A0AAV0BRJ5</accession>
<dbReference type="PANTHER" id="PTHR12886">
    <property type="entry name" value="PIG-M MANNOSYLTRANSFERASE"/>
    <property type="match status" value="1"/>
</dbReference>
<feature type="transmembrane region" description="Helical" evidence="13">
    <location>
        <begin position="186"/>
        <end position="203"/>
    </location>
</feature>
<evidence type="ECO:0000313" key="15">
    <source>
        <dbReference type="Proteomes" id="UP001153365"/>
    </source>
</evidence>
<feature type="transmembrane region" description="Helical" evidence="13">
    <location>
        <begin position="163"/>
        <end position="180"/>
    </location>
</feature>
<comment type="caution">
    <text evidence="14">The sequence shown here is derived from an EMBL/GenBank/DDBJ whole genome shotgun (WGS) entry which is preliminary data.</text>
</comment>
<dbReference type="Proteomes" id="UP001153365">
    <property type="component" value="Unassembled WGS sequence"/>
</dbReference>
<dbReference type="EC" id="2.4.1.-" evidence="13"/>
<feature type="transmembrane region" description="Helical" evidence="13">
    <location>
        <begin position="111"/>
        <end position="131"/>
    </location>
</feature>
<evidence type="ECO:0000256" key="6">
    <source>
        <dbReference type="ARBA" id="ARBA00022676"/>
    </source>
</evidence>
<keyword evidence="15" id="KW-1185">Reference proteome</keyword>
<dbReference type="GO" id="GO:1990529">
    <property type="term" value="C:glycosylphosphatidylinositol-mannosyltransferase I complex"/>
    <property type="evidence" value="ECO:0007669"/>
    <property type="project" value="TreeGrafter"/>
</dbReference>
<dbReference type="GO" id="GO:0051751">
    <property type="term" value="F:alpha-1,4-mannosyltransferase activity"/>
    <property type="evidence" value="ECO:0007669"/>
    <property type="project" value="InterPro"/>
</dbReference>
<evidence type="ECO:0000256" key="3">
    <source>
        <dbReference type="ARBA" id="ARBA00011071"/>
    </source>
</evidence>
<keyword evidence="10 13" id="KW-1133">Transmembrane helix</keyword>
<feature type="transmembrane region" description="Helical" evidence="13">
    <location>
        <begin position="363"/>
        <end position="383"/>
    </location>
</feature>
<dbReference type="AlphaFoldDB" id="A0AAV0BRJ5"/>
<dbReference type="EMBL" id="CALTRL010006023">
    <property type="protein sequence ID" value="CAH7688840.1"/>
    <property type="molecule type" value="Genomic_DNA"/>
</dbReference>
<comment type="pathway">
    <text evidence="2 13">Glycolipid biosynthesis; glycosylphosphatidylinositol-anchor biosynthesis.</text>
</comment>
<evidence type="ECO:0000313" key="14">
    <source>
        <dbReference type="EMBL" id="CAH7688840.1"/>
    </source>
</evidence>
<dbReference type="PANTHER" id="PTHR12886:SF0">
    <property type="entry name" value="GPI MANNOSYLTRANSFERASE 1"/>
    <property type="match status" value="1"/>
</dbReference>
<keyword evidence="11 13" id="KW-0472">Membrane</keyword>
<feature type="transmembrane region" description="Helical" evidence="13">
    <location>
        <begin position="210"/>
        <end position="228"/>
    </location>
</feature>
<evidence type="ECO:0000256" key="8">
    <source>
        <dbReference type="ARBA" id="ARBA00022692"/>
    </source>
</evidence>
<proteinExistence type="inferred from homology"/>
<evidence type="ECO:0000256" key="5">
    <source>
        <dbReference type="ARBA" id="ARBA00022502"/>
    </source>
</evidence>
<evidence type="ECO:0000256" key="7">
    <source>
        <dbReference type="ARBA" id="ARBA00022679"/>
    </source>
</evidence>
<feature type="transmembrane region" description="Helical" evidence="13">
    <location>
        <begin position="395"/>
        <end position="419"/>
    </location>
</feature>
<evidence type="ECO:0000256" key="4">
    <source>
        <dbReference type="ARBA" id="ARBA00013797"/>
    </source>
</evidence>
<organism evidence="14 15">
    <name type="scientific">Phakopsora pachyrhizi</name>
    <name type="common">Asian soybean rust disease fungus</name>
    <dbReference type="NCBI Taxonomy" id="170000"/>
    <lineage>
        <taxon>Eukaryota</taxon>
        <taxon>Fungi</taxon>
        <taxon>Dikarya</taxon>
        <taxon>Basidiomycota</taxon>
        <taxon>Pucciniomycotina</taxon>
        <taxon>Pucciniomycetes</taxon>
        <taxon>Pucciniales</taxon>
        <taxon>Phakopsoraceae</taxon>
        <taxon>Phakopsora</taxon>
    </lineage>
</organism>
<feature type="transmembrane region" description="Helical" evidence="13">
    <location>
        <begin position="431"/>
        <end position="449"/>
    </location>
</feature>
<evidence type="ECO:0000256" key="9">
    <source>
        <dbReference type="ARBA" id="ARBA00022824"/>
    </source>
</evidence>
<evidence type="ECO:0000256" key="13">
    <source>
        <dbReference type="RuleBase" id="RU365064"/>
    </source>
</evidence>
<feature type="transmembrane region" description="Helical" evidence="13">
    <location>
        <begin position="461"/>
        <end position="485"/>
    </location>
</feature>
<dbReference type="GO" id="GO:0004376">
    <property type="term" value="F:GPI mannosyltransferase activity"/>
    <property type="evidence" value="ECO:0007669"/>
    <property type="project" value="InterPro"/>
</dbReference>
<feature type="transmembrane region" description="Helical" evidence="13">
    <location>
        <begin position="7"/>
        <end position="24"/>
    </location>
</feature>
<reference evidence="14" key="1">
    <citation type="submission" date="2022-06" db="EMBL/GenBank/DDBJ databases">
        <authorList>
            <consortium name="SYNGENTA / RWTH Aachen University"/>
        </authorList>
    </citation>
    <scope>NUCLEOTIDE SEQUENCE</scope>
</reference>
<feature type="transmembrane region" description="Helical" evidence="13">
    <location>
        <begin position="259"/>
        <end position="280"/>
    </location>
</feature>
<keyword evidence="8 13" id="KW-0812">Transmembrane</keyword>
<dbReference type="GO" id="GO:0005789">
    <property type="term" value="C:endoplasmic reticulum membrane"/>
    <property type="evidence" value="ECO:0007669"/>
    <property type="project" value="UniProtKB-SubCell"/>
</dbReference>
<comment type="similarity">
    <text evidence="3 13">Belongs to the PIGM family.</text>
</comment>
<gene>
    <name evidence="14" type="ORF">PPACK8108_LOCUS23873</name>
</gene>
<evidence type="ECO:0000256" key="1">
    <source>
        <dbReference type="ARBA" id="ARBA00004477"/>
    </source>
</evidence>